<gene>
    <name evidence="3" type="ORF">H6A19_15750</name>
</gene>
<evidence type="ECO:0000313" key="4">
    <source>
        <dbReference type="Proteomes" id="UP000767334"/>
    </source>
</evidence>
<feature type="signal peptide" evidence="1">
    <location>
        <begin position="1"/>
        <end position="18"/>
    </location>
</feature>
<feature type="domain" description="NodB homology" evidence="2">
    <location>
        <begin position="37"/>
        <end position="224"/>
    </location>
</feature>
<organism evidence="3 4">
    <name type="scientific">Clostridium saudiense</name>
    <dbReference type="NCBI Taxonomy" id="1414720"/>
    <lineage>
        <taxon>Bacteria</taxon>
        <taxon>Bacillati</taxon>
        <taxon>Bacillota</taxon>
        <taxon>Clostridia</taxon>
        <taxon>Eubacteriales</taxon>
        <taxon>Clostridiaceae</taxon>
        <taxon>Clostridium</taxon>
    </lineage>
</organism>
<dbReference type="InterPro" id="IPR011330">
    <property type="entry name" value="Glyco_hydro/deAcase_b/a-brl"/>
</dbReference>
<dbReference type="Gene3D" id="3.20.20.370">
    <property type="entry name" value="Glycoside hydrolase/deacetylase"/>
    <property type="match status" value="1"/>
</dbReference>
<sequence length="239" mass="27181">MRKLLSNLIIFTLLALLAYPQLNTYSEDGNKKDAPKKVVYLTFDDAPGGDVTVKTLDILKEENVPATFFIIGEQIKGQEDIILRMKNEGHSIGLHSFTHERSKLYSCTSGFINEMKQVQKALYDVTGENYYILRFPFGTNNSTYRLTNEMVNAVHSNNFKIYDWTQDTLDGANPNSSPDTILNRAISTQDNVVVLMHNAHANKNTSQAIRGIIKYYKNQGYTFDKITVDTPEIYHVLKK</sequence>
<feature type="chain" id="PRO_5046266639" evidence="1">
    <location>
        <begin position="19"/>
        <end position="239"/>
    </location>
</feature>
<dbReference type="PANTHER" id="PTHR10587:SF125">
    <property type="entry name" value="POLYSACCHARIDE DEACETYLASE YHEN-RELATED"/>
    <property type="match status" value="1"/>
</dbReference>
<evidence type="ECO:0000256" key="1">
    <source>
        <dbReference type="SAM" id="SignalP"/>
    </source>
</evidence>
<protein>
    <submittedName>
        <fullName evidence="3">Polysaccharide deacetylase</fullName>
    </submittedName>
</protein>
<dbReference type="CDD" id="cd10944">
    <property type="entry name" value="CE4_SmPgdA_like"/>
    <property type="match status" value="1"/>
</dbReference>
<dbReference type="RefSeq" id="WP_133016902.1">
    <property type="nucleotide sequence ID" value="NZ_JACJLL010000161.1"/>
</dbReference>
<name>A0ABS2FJL2_9CLOT</name>
<reference evidence="3 4" key="1">
    <citation type="journal article" date="2021" name="Sci. Rep.">
        <title>The distribution of antibiotic resistance genes in chicken gut microbiota commensals.</title>
        <authorList>
            <person name="Juricova H."/>
            <person name="Matiasovicova J."/>
            <person name="Kubasova T."/>
            <person name="Cejkova D."/>
            <person name="Rychlik I."/>
        </authorList>
    </citation>
    <scope>NUCLEOTIDE SEQUENCE [LARGE SCALE GENOMIC DNA]</scope>
    <source>
        <strain evidence="3 4">An435</strain>
    </source>
</reference>
<dbReference type="EMBL" id="JACJLL010000161">
    <property type="protein sequence ID" value="MBM6820770.1"/>
    <property type="molecule type" value="Genomic_DNA"/>
</dbReference>
<keyword evidence="1" id="KW-0732">Signal</keyword>
<dbReference type="Proteomes" id="UP000767334">
    <property type="component" value="Unassembled WGS sequence"/>
</dbReference>
<proteinExistence type="predicted"/>
<comment type="caution">
    <text evidence="3">The sequence shown here is derived from an EMBL/GenBank/DDBJ whole genome shotgun (WGS) entry which is preliminary data.</text>
</comment>
<keyword evidence="4" id="KW-1185">Reference proteome</keyword>
<dbReference type="InterPro" id="IPR050248">
    <property type="entry name" value="Polysacc_deacetylase_ArnD"/>
</dbReference>
<accession>A0ABS2FJL2</accession>
<dbReference type="Pfam" id="PF01522">
    <property type="entry name" value="Polysacc_deac_1"/>
    <property type="match status" value="1"/>
</dbReference>
<evidence type="ECO:0000313" key="3">
    <source>
        <dbReference type="EMBL" id="MBM6820770.1"/>
    </source>
</evidence>
<dbReference type="PROSITE" id="PS51677">
    <property type="entry name" value="NODB"/>
    <property type="match status" value="1"/>
</dbReference>
<dbReference type="PANTHER" id="PTHR10587">
    <property type="entry name" value="GLYCOSYL TRANSFERASE-RELATED"/>
    <property type="match status" value="1"/>
</dbReference>
<evidence type="ECO:0000259" key="2">
    <source>
        <dbReference type="PROSITE" id="PS51677"/>
    </source>
</evidence>
<dbReference type="InterPro" id="IPR002509">
    <property type="entry name" value="NODB_dom"/>
</dbReference>
<dbReference type="SUPFAM" id="SSF88713">
    <property type="entry name" value="Glycoside hydrolase/deacetylase"/>
    <property type="match status" value="1"/>
</dbReference>